<evidence type="ECO:0000256" key="1">
    <source>
        <dbReference type="ARBA" id="ARBA00010790"/>
    </source>
</evidence>
<reference evidence="9" key="1">
    <citation type="journal article" date="2019" name="Int. J. Syst. Evol. Microbiol.">
        <title>The Global Catalogue of Microorganisms (GCM) 10K type strain sequencing project: providing services to taxonomists for standard genome sequencing and annotation.</title>
        <authorList>
            <consortium name="The Broad Institute Genomics Platform"/>
            <consortium name="The Broad Institute Genome Sequencing Center for Infectious Disease"/>
            <person name="Wu L."/>
            <person name="Ma J."/>
        </authorList>
    </citation>
    <scope>NUCLEOTIDE SEQUENCE [LARGE SCALE GENOMIC DNA]</scope>
    <source>
        <strain evidence="9">CGMCC 1.9106</strain>
    </source>
</reference>
<name>A0ABW2HA12_9ACTN</name>
<keyword evidence="3" id="KW-0274">FAD</keyword>
<evidence type="ECO:0000256" key="4">
    <source>
        <dbReference type="ARBA" id="ARBA00023002"/>
    </source>
</evidence>
<keyword evidence="9" id="KW-1185">Reference proteome</keyword>
<dbReference type="InterPro" id="IPR000172">
    <property type="entry name" value="GMC_OxRdtase_N"/>
</dbReference>
<comment type="caution">
    <text evidence="8">The sequence shown here is derived from an EMBL/GenBank/DDBJ whole genome shotgun (WGS) entry which is preliminary data.</text>
</comment>
<organism evidence="8 9">
    <name type="scientific">Catellatospora aurea</name>
    <dbReference type="NCBI Taxonomy" id="1337874"/>
    <lineage>
        <taxon>Bacteria</taxon>
        <taxon>Bacillati</taxon>
        <taxon>Actinomycetota</taxon>
        <taxon>Actinomycetes</taxon>
        <taxon>Micromonosporales</taxon>
        <taxon>Micromonosporaceae</taxon>
        <taxon>Catellatospora</taxon>
    </lineage>
</organism>
<gene>
    <name evidence="8" type="ORF">ACFQO7_34020</name>
</gene>
<evidence type="ECO:0000313" key="9">
    <source>
        <dbReference type="Proteomes" id="UP001596392"/>
    </source>
</evidence>
<feature type="domain" description="Glucose-methanol-choline oxidoreductase N-terminal" evidence="5">
    <location>
        <begin position="63"/>
        <end position="260"/>
    </location>
</feature>
<dbReference type="PRINTS" id="PR00368">
    <property type="entry name" value="FADPNR"/>
</dbReference>
<dbReference type="Pfam" id="PF05199">
    <property type="entry name" value="GMC_oxred_C"/>
    <property type="match status" value="1"/>
</dbReference>
<dbReference type="Proteomes" id="UP001596392">
    <property type="component" value="Unassembled WGS sequence"/>
</dbReference>
<evidence type="ECO:0000259" key="6">
    <source>
        <dbReference type="Pfam" id="PF00890"/>
    </source>
</evidence>
<keyword evidence="4" id="KW-0560">Oxidoreductase</keyword>
<dbReference type="Gene3D" id="3.50.50.60">
    <property type="entry name" value="FAD/NAD(P)-binding domain"/>
    <property type="match status" value="4"/>
</dbReference>
<accession>A0ABW2HA12</accession>
<dbReference type="InterPro" id="IPR036188">
    <property type="entry name" value="FAD/NAD-bd_sf"/>
</dbReference>
<feature type="domain" description="Glucose-methanol-choline oxidoreductase C-terminal" evidence="7">
    <location>
        <begin position="444"/>
        <end position="499"/>
    </location>
</feature>
<dbReference type="PANTHER" id="PTHR46056:SF12">
    <property type="entry name" value="LONG-CHAIN-ALCOHOL OXIDASE"/>
    <property type="match status" value="1"/>
</dbReference>
<keyword evidence="2" id="KW-0285">Flavoprotein</keyword>
<dbReference type="Pfam" id="PF00890">
    <property type="entry name" value="FAD_binding_2"/>
    <property type="match status" value="1"/>
</dbReference>
<dbReference type="InterPro" id="IPR003953">
    <property type="entry name" value="FAD-dep_OxRdtase_2_FAD-bd"/>
</dbReference>
<sequence>MTVETSDVVVIGSGFGGAIPAYYAAAAGARTVILERGPHLTTADFTHDMQLGSLTRIVDAIKGDGMTVIAGNCVGGSSVVYFGASLRAPSFAFERTNGSGRRLWPTVITRPSLDPYYQRIEDALPVMQQSWDDVSYSGGLFAAACAHTGHTANLVPVAVDLPRCTNCNWMLSGCRFGAKRSMLLNYLPAAVTEGAQIRPLHEVQTISPALTPGYRYRITYTTVDATDYRIVTSTGCIETRLVVMGAGAIGTPVILRRSALLLGGVPAAVGRHLSGNGDRVSVAIVDEDTAGSVLGLQRDSTSTYEAHHIGKAINTMTYDYLDPDRPEHQRFSIQQLSFPAITNVLAAVPGWYGVDKKQIRARWRSWLTILAMTEDAGEGQFGTPPLLGSFSRVGHGLGLGSFSYHAGPATRAGWASSDAAVKTIAETGGIAKVQPWTAAFAGAVSAHPLGSCRLGDDPGTSAVTADHLLRGHPDLYVTDGSAVPAALTVNPSLTIAALAERASTRIVERLAALGVASRRAVPVPSAR</sequence>
<proteinExistence type="inferred from homology"/>
<dbReference type="RefSeq" id="WP_376810259.1">
    <property type="nucleotide sequence ID" value="NZ_JBHTAC010000058.1"/>
</dbReference>
<feature type="domain" description="FAD-dependent oxidoreductase 2 FAD-binding" evidence="6">
    <location>
        <begin position="7"/>
        <end position="39"/>
    </location>
</feature>
<evidence type="ECO:0000313" key="8">
    <source>
        <dbReference type="EMBL" id="MFC7247506.1"/>
    </source>
</evidence>
<comment type="similarity">
    <text evidence="1">Belongs to the GMC oxidoreductase family.</text>
</comment>
<evidence type="ECO:0000259" key="5">
    <source>
        <dbReference type="Pfam" id="PF00732"/>
    </source>
</evidence>
<evidence type="ECO:0000259" key="7">
    <source>
        <dbReference type="Pfam" id="PF05199"/>
    </source>
</evidence>
<dbReference type="EMBL" id="JBHTAC010000058">
    <property type="protein sequence ID" value="MFC7247506.1"/>
    <property type="molecule type" value="Genomic_DNA"/>
</dbReference>
<dbReference type="Pfam" id="PF00732">
    <property type="entry name" value="GMC_oxred_N"/>
    <property type="match status" value="1"/>
</dbReference>
<protein>
    <submittedName>
        <fullName evidence="8">GMC family oxidoreductase N-terminal domain-containing protein</fullName>
    </submittedName>
</protein>
<evidence type="ECO:0000256" key="3">
    <source>
        <dbReference type="ARBA" id="ARBA00022827"/>
    </source>
</evidence>
<dbReference type="SUPFAM" id="SSF51905">
    <property type="entry name" value="FAD/NAD(P)-binding domain"/>
    <property type="match status" value="1"/>
</dbReference>
<dbReference type="PANTHER" id="PTHR46056">
    <property type="entry name" value="LONG-CHAIN-ALCOHOL OXIDASE"/>
    <property type="match status" value="1"/>
</dbReference>
<dbReference type="InterPro" id="IPR007867">
    <property type="entry name" value="GMC_OxRtase_C"/>
</dbReference>
<evidence type="ECO:0000256" key="2">
    <source>
        <dbReference type="ARBA" id="ARBA00022630"/>
    </source>
</evidence>